<dbReference type="EMBL" id="QFYQ01000001">
    <property type="protein sequence ID" value="RAK54362.1"/>
    <property type="molecule type" value="Genomic_DNA"/>
</dbReference>
<keyword evidence="2" id="KW-1185">Reference proteome</keyword>
<evidence type="ECO:0000313" key="1">
    <source>
        <dbReference type="EMBL" id="RAK54362.1"/>
    </source>
</evidence>
<dbReference type="AlphaFoldDB" id="A0A328AHT0"/>
<gene>
    <name evidence="1" type="ORF">DJ017_07425</name>
</gene>
<name>A0A328AHT0_9CAUL</name>
<evidence type="ECO:0000313" key="2">
    <source>
        <dbReference type="Proteomes" id="UP000249254"/>
    </source>
</evidence>
<dbReference type="OrthoDB" id="9773411at2"/>
<accession>A0A328AHT0</accession>
<comment type="caution">
    <text evidence="1">The sequence shown here is derived from an EMBL/GenBank/DDBJ whole genome shotgun (WGS) entry which is preliminary data.</text>
</comment>
<sequence length="791" mass="79746">MSDTPPAAQLVNGVYFLPSSVVSGTGIYTPVLAVGSNTGTESGYNGSTNTGLDTSDPKTNGLQIGQLQLVHVGAGQLTAGGLTVAAGDYYVFRLDLNEPTPEAGITLNAFRLFSGPDAGAGLDFATGTPTGFTLDFALGQSVNLTAWANGSGGDDYAIYVPVADVSGAGNLTVYMSFTNAQGGFEELKAISTTAPVSPPPPPPPPPVPPVHPALALDHIEVSYDGGTHFQAYDPATTPSDLADHGAPVFAYYVKNTGDVALTGVTVTDSFGADTASFDIGVGATQVIKTTESWAAGLNTDAFDAHWTYGGDSGDVTAAAAYFGAQPHLVLDKVEVSYDGGTTFQAYDPSTTPSDLAAHGAPVFAYTVKNDGNVDLTHVTVTDSFGADTGAFDIAAGASQVVKTTETWASGLHTDSFDAHFSYTDTGGDTAAGDVLSGAAYTGIAPGLTADLQVSTDGGANWADVGAGNLSDNTFLNTGSPVQFRILLTNTGNAEESVSADGALDGGAATGFTFGGAASTTLAAGASVTSDVITVTALHGVHTEVATATATMTDGHDTQTAGAGDSANYDGFSEGRAGLSIGYWSNHTSAAVWNKVGGQDGVLLNAGGTATLFIPKAAAILLLSSSTAANDARQLLLGQAIGAQLNINAGETAPAGLMETAVKWLTAGGGNVDGVTANGVLDSSEYAISTVKGSQMITLLGTKLASSGAAWSSAYVPVTTVDHGVITVDGEGIKNALMAFDQNQLVTDPLGGVAYNASGAVGGTTSLWSVNGSNDYLWVLKQSHLFDGHGII</sequence>
<dbReference type="RefSeq" id="WP_111528113.1">
    <property type="nucleotide sequence ID" value="NZ_JBHRSG010000004.1"/>
</dbReference>
<reference evidence="2" key="1">
    <citation type="submission" date="2018-05" db="EMBL/GenBank/DDBJ databases">
        <authorList>
            <person name="Li X."/>
        </authorList>
    </citation>
    <scope>NUCLEOTIDE SEQUENCE [LARGE SCALE GENOMIC DNA]</scope>
    <source>
        <strain evidence="2">LX32</strain>
    </source>
</reference>
<dbReference type="Proteomes" id="UP000249254">
    <property type="component" value="Unassembled WGS sequence"/>
</dbReference>
<organism evidence="1 2">
    <name type="scientific">Phenylobacterium soli</name>
    <dbReference type="NCBI Taxonomy" id="2170551"/>
    <lineage>
        <taxon>Bacteria</taxon>
        <taxon>Pseudomonadati</taxon>
        <taxon>Pseudomonadota</taxon>
        <taxon>Alphaproteobacteria</taxon>
        <taxon>Caulobacterales</taxon>
        <taxon>Caulobacteraceae</taxon>
        <taxon>Phenylobacterium</taxon>
    </lineage>
</organism>
<proteinExistence type="predicted"/>
<protein>
    <submittedName>
        <fullName evidence="1">Uncharacterized protein</fullName>
    </submittedName>
</protein>